<gene>
    <name evidence="2" type="ORF">CBW57_12560</name>
</gene>
<accession>A0A209A0M6</accession>
<reference evidence="2 3" key="1">
    <citation type="submission" date="2017-05" db="EMBL/GenBank/DDBJ databases">
        <title>Whole genome sequencing of Yersinia kristensenii.</title>
        <authorList>
            <person name="Campioni F."/>
        </authorList>
    </citation>
    <scope>NUCLEOTIDE SEQUENCE [LARGE SCALE GENOMIC DNA]</scope>
    <source>
        <strain evidence="2 3">CFSAN060536</strain>
    </source>
</reference>
<protein>
    <submittedName>
        <fullName evidence="2">Uncharacterized protein</fullName>
    </submittedName>
</protein>
<evidence type="ECO:0000313" key="2">
    <source>
        <dbReference type="EMBL" id="OVZ86270.1"/>
    </source>
</evidence>
<dbReference type="AlphaFoldDB" id="A0A209A0M6"/>
<name>A0A209A0M6_YERIN</name>
<dbReference type="EMBL" id="NHOI01000014">
    <property type="protein sequence ID" value="OVZ86270.1"/>
    <property type="molecule type" value="Genomic_DNA"/>
</dbReference>
<sequence>MKLWIVGSVIFLSSIAHASFIIKPNENDQACSLAKRDLLTVDKKNPSPNLRYRKIMNDDANIKSMIIGHTGITK</sequence>
<organism evidence="2 3">
    <name type="scientific">Yersinia intermedia</name>
    <dbReference type="NCBI Taxonomy" id="631"/>
    <lineage>
        <taxon>Bacteria</taxon>
        <taxon>Pseudomonadati</taxon>
        <taxon>Pseudomonadota</taxon>
        <taxon>Gammaproteobacteria</taxon>
        <taxon>Enterobacterales</taxon>
        <taxon>Yersiniaceae</taxon>
        <taxon>Yersinia</taxon>
    </lineage>
</organism>
<dbReference type="Proteomes" id="UP000196440">
    <property type="component" value="Unassembled WGS sequence"/>
</dbReference>
<evidence type="ECO:0000256" key="1">
    <source>
        <dbReference type="SAM" id="SignalP"/>
    </source>
</evidence>
<keyword evidence="1" id="KW-0732">Signal</keyword>
<feature type="chain" id="PRO_5012442506" evidence="1">
    <location>
        <begin position="19"/>
        <end position="74"/>
    </location>
</feature>
<feature type="signal peptide" evidence="1">
    <location>
        <begin position="1"/>
        <end position="18"/>
    </location>
</feature>
<dbReference type="RefSeq" id="WP_087816065.1">
    <property type="nucleotide sequence ID" value="NZ_CBCPKE010000015.1"/>
</dbReference>
<comment type="caution">
    <text evidence="2">The sequence shown here is derived from an EMBL/GenBank/DDBJ whole genome shotgun (WGS) entry which is preliminary data.</text>
</comment>
<evidence type="ECO:0000313" key="3">
    <source>
        <dbReference type="Proteomes" id="UP000196440"/>
    </source>
</evidence>
<proteinExistence type="predicted"/>